<protein>
    <recommendedName>
        <fullName evidence="3">NRDE family protein</fullName>
    </recommendedName>
</protein>
<accession>A0A2N3HW47</accession>
<gene>
    <name evidence="1" type="ORF">BZG02_13150</name>
</gene>
<dbReference type="Proteomes" id="UP000233535">
    <property type="component" value="Unassembled WGS sequence"/>
</dbReference>
<dbReference type="EMBL" id="MVDD01000009">
    <property type="protein sequence ID" value="PKQ62258.1"/>
    <property type="molecule type" value="Genomic_DNA"/>
</dbReference>
<dbReference type="RefSeq" id="WP_143470470.1">
    <property type="nucleotide sequence ID" value="NZ_MVDD01000009.1"/>
</dbReference>
<dbReference type="AlphaFoldDB" id="A0A2N3HW47"/>
<dbReference type="OrthoDB" id="4380123at2"/>
<evidence type="ECO:0008006" key="3">
    <source>
        <dbReference type="Google" id="ProtNLM"/>
    </source>
</evidence>
<keyword evidence="2" id="KW-1185">Reference proteome</keyword>
<evidence type="ECO:0000313" key="1">
    <source>
        <dbReference type="EMBL" id="PKQ62258.1"/>
    </source>
</evidence>
<proteinExistence type="predicted"/>
<reference evidence="1 2" key="1">
    <citation type="journal article" date="2017" name="Front. Microbiol.">
        <title>Labilibaculum manganireducens gen. nov., sp. nov. and Labilibaculum filiforme sp. nov., Novel Bacteroidetes Isolated from Subsurface Sediments of the Baltic Sea.</title>
        <authorList>
            <person name="Vandieken V."/>
            <person name="Marshall I.P."/>
            <person name="Niemann H."/>
            <person name="Engelen B."/>
            <person name="Cypionka H."/>
        </authorList>
    </citation>
    <scope>NUCLEOTIDE SEQUENCE [LARGE SCALE GENOMIC DNA]</scope>
    <source>
        <strain evidence="1 2">59.16B</strain>
    </source>
</reference>
<organism evidence="1 2">
    <name type="scientific">Labilibaculum filiforme</name>
    <dbReference type="NCBI Taxonomy" id="1940526"/>
    <lineage>
        <taxon>Bacteria</taxon>
        <taxon>Pseudomonadati</taxon>
        <taxon>Bacteroidota</taxon>
        <taxon>Bacteroidia</taxon>
        <taxon>Marinilabiliales</taxon>
        <taxon>Marinifilaceae</taxon>
        <taxon>Labilibaculum</taxon>
    </lineage>
</organism>
<sequence>MCTLTYIPIGSENFFFTNNRDENPAREAMFPQEYCIDKSLAIFPKDKVAHGTWMMCHENDFSLCLLNGAFKKHKQEIFYRKSRGVMVLEFAAFVSSKNFIQNYIFDGMEPFTLLVLSYKHSRSLEEIRWDGAAIHYRKLDSSKLFIWSSATLYACDAQKLRQQWFDTWIGRKTNFSAEEVIRFHKTTGSGDSFNGLMMNRGEKVKTLSVTQIRRRNNKVSMHYIDLKENKEMLIDLTKKSLD</sequence>
<comment type="caution">
    <text evidence="1">The sequence shown here is derived from an EMBL/GenBank/DDBJ whole genome shotgun (WGS) entry which is preliminary data.</text>
</comment>
<evidence type="ECO:0000313" key="2">
    <source>
        <dbReference type="Proteomes" id="UP000233535"/>
    </source>
</evidence>
<name>A0A2N3HW47_9BACT</name>